<protein>
    <submittedName>
        <fullName evidence="3">Iron complex transport system substrate-binding protein</fullName>
    </submittedName>
</protein>
<evidence type="ECO:0000259" key="2">
    <source>
        <dbReference type="PROSITE" id="PS50983"/>
    </source>
</evidence>
<dbReference type="EMBL" id="JAUSUE010000007">
    <property type="protein sequence ID" value="MDQ0203543.1"/>
    <property type="molecule type" value="Genomic_DNA"/>
</dbReference>
<dbReference type="Proteomes" id="UP001239167">
    <property type="component" value="Unassembled WGS sequence"/>
</dbReference>
<dbReference type="Pfam" id="PF01497">
    <property type="entry name" value="Peripla_BP_2"/>
    <property type="match status" value="1"/>
</dbReference>
<dbReference type="RefSeq" id="WP_307223599.1">
    <property type="nucleotide sequence ID" value="NZ_CP116940.1"/>
</dbReference>
<feature type="domain" description="Fe/B12 periplasmic-binding" evidence="2">
    <location>
        <begin position="55"/>
        <end position="317"/>
    </location>
</feature>
<dbReference type="PANTHER" id="PTHR30535:SF34">
    <property type="entry name" value="MOLYBDATE-BINDING PROTEIN MOLA"/>
    <property type="match status" value="1"/>
</dbReference>
<dbReference type="Gene3D" id="3.40.50.1980">
    <property type="entry name" value="Nitrogenase molybdenum iron protein domain"/>
    <property type="match status" value="2"/>
</dbReference>
<dbReference type="SUPFAM" id="SSF53807">
    <property type="entry name" value="Helical backbone' metal receptor"/>
    <property type="match status" value="1"/>
</dbReference>
<accession>A0ABT9Y6V6</accession>
<dbReference type="InterPro" id="IPR002491">
    <property type="entry name" value="ABC_transptr_periplasmic_BD"/>
</dbReference>
<comment type="caution">
    <text evidence="3">The sequence shown here is derived from an EMBL/GenBank/DDBJ whole genome shotgun (WGS) entry which is preliminary data.</text>
</comment>
<dbReference type="PANTHER" id="PTHR30535">
    <property type="entry name" value="VITAMIN B12-BINDING PROTEIN"/>
    <property type="match status" value="1"/>
</dbReference>
<comment type="similarity">
    <text evidence="1">Belongs to the bacterial solute-binding protein 8 family.</text>
</comment>
<gene>
    <name evidence="3" type="ORF">J2S01_001259</name>
</gene>
<dbReference type="PROSITE" id="PS50983">
    <property type="entry name" value="FE_B12_PBP"/>
    <property type="match status" value="1"/>
</dbReference>
<reference evidence="3 4" key="1">
    <citation type="submission" date="2023-07" db="EMBL/GenBank/DDBJ databases">
        <title>Genomic Encyclopedia of Type Strains, Phase IV (KMG-IV): sequencing the most valuable type-strain genomes for metagenomic binning, comparative biology and taxonomic classification.</title>
        <authorList>
            <person name="Goeker M."/>
        </authorList>
    </citation>
    <scope>NUCLEOTIDE SEQUENCE [LARGE SCALE GENOMIC DNA]</scope>
    <source>
        <strain evidence="3 4">DSM 16980</strain>
    </source>
</reference>
<organism evidence="3 4">
    <name type="scientific">Pectinatus haikarae</name>
    <dbReference type="NCBI Taxonomy" id="349096"/>
    <lineage>
        <taxon>Bacteria</taxon>
        <taxon>Bacillati</taxon>
        <taxon>Bacillota</taxon>
        <taxon>Negativicutes</taxon>
        <taxon>Selenomonadales</taxon>
        <taxon>Selenomonadaceae</taxon>
        <taxon>Pectinatus</taxon>
    </lineage>
</organism>
<evidence type="ECO:0000313" key="4">
    <source>
        <dbReference type="Proteomes" id="UP001239167"/>
    </source>
</evidence>
<evidence type="ECO:0000256" key="1">
    <source>
        <dbReference type="ARBA" id="ARBA00008814"/>
    </source>
</evidence>
<proteinExistence type="inferred from homology"/>
<keyword evidence="4" id="KW-1185">Reference proteome</keyword>
<dbReference type="InterPro" id="IPR050902">
    <property type="entry name" value="ABC_Transporter_SBP"/>
</dbReference>
<name>A0ABT9Y6V6_9FIRM</name>
<sequence length="334" mass="36631">MTNLRRLFCGTVVLALCVFLIMGCGVKEAEHNGGSVYSVTDSRGMKVNFEQKPQKIVTLSMSTDEIVLGLVRPDKLAAVNYLLDDPVSSAIPDLAKKIPTKIKNPSAEEIFAMKPDLVIIPDWNNIEIADSLRDLGLKVVVVPGAKNIGEVKVSVQLIADALGEHEKGTELIALMDEKINEIESKVIKIPQEDRKKVAILSLMPGYGGIGSSFDDICKYAGVVNGMADEGLHNGQPVSKEELIKINPDILFLPAYADHNSVDANVRNEKYLDDPALQGINAIKENNLVYPRESYIYSVSQNIVFGIQEIDRCVYGSVFDFPDKAHLSVSEEESK</sequence>
<evidence type="ECO:0000313" key="3">
    <source>
        <dbReference type="EMBL" id="MDQ0203543.1"/>
    </source>
</evidence>
<dbReference type="PROSITE" id="PS51257">
    <property type="entry name" value="PROKAR_LIPOPROTEIN"/>
    <property type="match status" value="1"/>
</dbReference>